<comment type="caution">
    <text evidence="4">The sequence shown here is derived from an EMBL/GenBank/DDBJ whole genome shotgun (WGS) entry which is preliminary data.</text>
</comment>
<accession>A0A3A3FYC4</accession>
<keyword evidence="5" id="KW-1185">Reference proteome</keyword>
<dbReference type="AlphaFoldDB" id="A0A3A3FYC4"/>
<feature type="domain" description="Imelysin-like" evidence="3">
    <location>
        <begin position="86"/>
        <end position="381"/>
    </location>
</feature>
<evidence type="ECO:0000256" key="1">
    <source>
        <dbReference type="ARBA" id="ARBA00004196"/>
    </source>
</evidence>
<keyword evidence="2" id="KW-0732">Signal</keyword>
<protein>
    <recommendedName>
        <fullName evidence="3">Imelysin-like domain-containing protein</fullName>
    </recommendedName>
</protein>
<evidence type="ECO:0000313" key="4">
    <source>
        <dbReference type="EMBL" id="RJF99201.1"/>
    </source>
</evidence>
<reference evidence="5" key="1">
    <citation type="submission" date="2018-09" db="EMBL/GenBank/DDBJ databases">
        <authorList>
            <person name="Zhu H."/>
        </authorList>
    </citation>
    <scope>NUCLEOTIDE SEQUENCE [LARGE SCALE GENOMIC DNA]</scope>
    <source>
        <strain evidence="5">K1R23-30</strain>
    </source>
</reference>
<dbReference type="InterPro" id="IPR038352">
    <property type="entry name" value="Imelysin_sf"/>
</dbReference>
<name>A0A3A3FYC4_9BURK</name>
<dbReference type="InterPro" id="IPR018976">
    <property type="entry name" value="Imelysin-like"/>
</dbReference>
<gene>
    <name evidence="4" type="ORF">D3871_12235</name>
</gene>
<dbReference type="Proteomes" id="UP000265955">
    <property type="component" value="Unassembled WGS sequence"/>
</dbReference>
<dbReference type="EMBL" id="QYUO01000001">
    <property type="protein sequence ID" value="RJF99201.1"/>
    <property type="molecule type" value="Genomic_DNA"/>
</dbReference>
<dbReference type="Pfam" id="PF09375">
    <property type="entry name" value="Peptidase_M75"/>
    <property type="match status" value="1"/>
</dbReference>
<evidence type="ECO:0000313" key="5">
    <source>
        <dbReference type="Proteomes" id="UP000265955"/>
    </source>
</evidence>
<dbReference type="InterPro" id="IPR034984">
    <property type="entry name" value="Imelysin-like_IPPA"/>
</dbReference>
<sequence>MAWRRGDTGQADIRKDEQGRAYCPVGIFEFPVGRRMQRTSFSLLLVMWLPLAYAAESRTELEEKLPKAALFQHLTDEVLLPLTDEFEAKARALSASTQAFCSASGRANVESVRTAWRQAQAAWQPLEMLQIGPIIDRRTQRQVNAWPLRPTLIDPILNSAGPIDPARVEDLGAAGKGLPALEYLLFPQGKSSAEVTTALQGNRCAVLQALAAQVAKEAHGLSSDWRDPNGGFARQLKEAGQHSQEGVFATTDQALSDIANLLIAGLDSVKVRKLGKLLEKSGDAIDSDRIESWRSASSLENIRNNLRGFEAVFFGRGQQGVGLDDYLAGIGRPVLPRLVREDLDTAMNALAAIRSPMPRALKEQRKQVESLHTAVTQLQRRMENDIADALKVDLGFNANDGD</sequence>
<dbReference type="CDD" id="cd14659">
    <property type="entry name" value="Imelysin-like_IPPA"/>
    <property type="match status" value="1"/>
</dbReference>
<evidence type="ECO:0000256" key="2">
    <source>
        <dbReference type="ARBA" id="ARBA00022729"/>
    </source>
</evidence>
<proteinExistence type="predicted"/>
<dbReference type="Gene3D" id="1.20.1420.20">
    <property type="entry name" value="M75 peptidase, HXXE motif"/>
    <property type="match status" value="1"/>
</dbReference>
<evidence type="ECO:0000259" key="3">
    <source>
        <dbReference type="Pfam" id="PF09375"/>
    </source>
</evidence>
<organism evidence="4 5">
    <name type="scientific">Noviherbaspirillum saxi</name>
    <dbReference type="NCBI Taxonomy" id="2320863"/>
    <lineage>
        <taxon>Bacteria</taxon>
        <taxon>Pseudomonadati</taxon>
        <taxon>Pseudomonadota</taxon>
        <taxon>Betaproteobacteria</taxon>
        <taxon>Burkholderiales</taxon>
        <taxon>Oxalobacteraceae</taxon>
        <taxon>Noviherbaspirillum</taxon>
    </lineage>
</organism>
<comment type="subcellular location">
    <subcellularLocation>
        <location evidence="1">Cell envelope</location>
    </subcellularLocation>
</comment>
<dbReference type="GO" id="GO:0030313">
    <property type="term" value="C:cell envelope"/>
    <property type="evidence" value="ECO:0007669"/>
    <property type="project" value="UniProtKB-SubCell"/>
</dbReference>